<evidence type="ECO:0000313" key="9">
    <source>
        <dbReference type="Proteomes" id="UP000798808"/>
    </source>
</evidence>
<keyword evidence="9" id="KW-1185">Reference proteome</keyword>
<dbReference type="InterPro" id="IPR017583">
    <property type="entry name" value="Tagatose/fructose_Pkinase"/>
</dbReference>
<evidence type="ECO:0000256" key="1">
    <source>
        <dbReference type="ARBA" id="ARBA00010688"/>
    </source>
</evidence>
<proteinExistence type="inferred from homology"/>
<name>A0ABW9RVD6_9BACT</name>
<evidence type="ECO:0000256" key="3">
    <source>
        <dbReference type="ARBA" id="ARBA00022741"/>
    </source>
</evidence>
<keyword evidence="4" id="KW-0418">Kinase</keyword>
<dbReference type="Proteomes" id="UP000798808">
    <property type="component" value="Unassembled WGS sequence"/>
</dbReference>
<gene>
    <name evidence="8" type="ORF">E1163_22120</name>
</gene>
<dbReference type="InterPro" id="IPR029056">
    <property type="entry name" value="Ribokinase-like"/>
</dbReference>
<evidence type="ECO:0000313" key="8">
    <source>
        <dbReference type="EMBL" id="MTI27671.1"/>
    </source>
</evidence>
<evidence type="ECO:0000256" key="6">
    <source>
        <dbReference type="PIRNR" id="PIRNR000535"/>
    </source>
</evidence>
<protein>
    <submittedName>
        <fullName evidence="8">1-phosphofructokinase</fullName>
    </submittedName>
</protein>
<sequence>MILSICPNPSIDTYAWLEQLESGQVNRIGKLQEYPGGKGTHVAMALKELGVDANLLGIWAGYSGSWIRQKCEETGIACGGITVSGTSRKCYTFRSQDDRFNNTELLEPGPELSQSSYARFRDVCYHQFPQSDLICISGSWPQGAPANACAGIIELAESAGKKIIVDCSGAQLTPIIKQRFFGIHLNETEALALGAGNIENALAMLSRHVELVAITKGADGLWLSYNDQVVHANVDIEHVISTVGSGDCLTAGMAYAVHKGFELEDIARYAVACGAANCLFEGIGQLKIDDVESLLPNVKVKVMAYGS</sequence>
<keyword evidence="2 6" id="KW-0808">Transferase</keyword>
<reference evidence="8 9" key="1">
    <citation type="submission" date="2019-02" db="EMBL/GenBank/DDBJ databases">
        <authorList>
            <person name="Goldberg S.R."/>
            <person name="Haltli B.A."/>
            <person name="Correa H."/>
            <person name="Russell K.G."/>
        </authorList>
    </citation>
    <scope>NUCLEOTIDE SEQUENCE [LARGE SCALE GENOMIC DNA]</scope>
    <source>
        <strain evidence="8 9">JCM 16186</strain>
    </source>
</reference>
<dbReference type="RefSeq" id="WP_155174668.1">
    <property type="nucleotide sequence ID" value="NZ_BAAAFL010000024.1"/>
</dbReference>
<dbReference type="PROSITE" id="PS00584">
    <property type="entry name" value="PFKB_KINASES_2"/>
    <property type="match status" value="1"/>
</dbReference>
<comment type="similarity">
    <text evidence="1">Belongs to the carbohydrate kinase PfkB family.</text>
</comment>
<dbReference type="PANTHER" id="PTHR46566:SF2">
    <property type="entry name" value="ATP-DEPENDENT 6-PHOSPHOFRUCTOKINASE ISOZYME 2"/>
    <property type="match status" value="1"/>
</dbReference>
<dbReference type="InterPro" id="IPR011611">
    <property type="entry name" value="PfkB_dom"/>
</dbReference>
<dbReference type="PIRSF" id="PIRSF000535">
    <property type="entry name" value="1PFK/6PFK/LacC"/>
    <property type="match status" value="1"/>
</dbReference>
<evidence type="ECO:0000256" key="5">
    <source>
        <dbReference type="ARBA" id="ARBA00022840"/>
    </source>
</evidence>
<organism evidence="8 9">
    <name type="scientific">Fulvivirga kasyanovii</name>
    <dbReference type="NCBI Taxonomy" id="396812"/>
    <lineage>
        <taxon>Bacteria</taxon>
        <taxon>Pseudomonadati</taxon>
        <taxon>Bacteroidota</taxon>
        <taxon>Cytophagia</taxon>
        <taxon>Cytophagales</taxon>
        <taxon>Fulvivirgaceae</taxon>
        <taxon>Fulvivirga</taxon>
    </lineage>
</organism>
<dbReference type="Pfam" id="PF00294">
    <property type="entry name" value="PfkB"/>
    <property type="match status" value="1"/>
</dbReference>
<evidence type="ECO:0000259" key="7">
    <source>
        <dbReference type="Pfam" id="PF00294"/>
    </source>
</evidence>
<evidence type="ECO:0000256" key="4">
    <source>
        <dbReference type="ARBA" id="ARBA00022777"/>
    </source>
</evidence>
<dbReference type="PANTHER" id="PTHR46566">
    <property type="entry name" value="1-PHOSPHOFRUCTOKINASE-RELATED"/>
    <property type="match status" value="1"/>
</dbReference>
<dbReference type="EMBL" id="SMLW01000638">
    <property type="protein sequence ID" value="MTI27671.1"/>
    <property type="molecule type" value="Genomic_DNA"/>
</dbReference>
<accession>A0ABW9RVD6</accession>
<dbReference type="SUPFAM" id="SSF53613">
    <property type="entry name" value="Ribokinase-like"/>
    <property type="match status" value="1"/>
</dbReference>
<feature type="domain" description="Carbohydrate kinase PfkB" evidence="7">
    <location>
        <begin position="18"/>
        <end position="279"/>
    </location>
</feature>
<keyword evidence="5" id="KW-0067">ATP-binding</keyword>
<evidence type="ECO:0000256" key="2">
    <source>
        <dbReference type="ARBA" id="ARBA00022679"/>
    </source>
</evidence>
<dbReference type="InterPro" id="IPR002173">
    <property type="entry name" value="Carboh/pur_kinase_PfkB_CS"/>
</dbReference>
<dbReference type="Gene3D" id="3.40.1190.20">
    <property type="match status" value="1"/>
</dbReference>
<comment type="caution">
    <text evidence="8">The sequence shown here is derived from an EMBL/GenBank/DDBJ whole genome shotgun (WGS) entry which is preliminary data.</text>
</comment>
<keyword evidence="3" id="KW-0547">Nucleotide-binding</keyword>